<dbReference type="InterPro" id="IPR008854">
    <property type="entry name" value="TPMT"/>
</dbReference>
<keyword evidence="11" id="KW-1185">Reference proteome</keyword>
<dbReference type="NCBIfam" id="TIGR03840">
    <property type="entry name" value="TMPT_Se_Te"/>
    <property type="match status" value="1"/>
</dbReference>
<dbReference type="Gene3D" id="3.40.50.150">
    <property type="entry name" value="Vaccinia Virus protein VP39"/>
    <property type="match status" value="1"/>
</dbReference>
<dbReference type="PIRSF" id="PIRSF023956">
    <property type="entry name" value="Thiopurine_S-methyltransferase"/>
    <property type="match status" value="1"/>
</dbReference>
<feature type="binding site" evidence="9">
    <location>
        <position position="67"/>
    </location>
    <ligand>
        <name>S-adenosyl-L-methionine</name>
        <dbReference type="ChEBI" id="CHEBI:59789"/>
    </ligand>
</feature>
<dbReference type="SUPFAM" id="SSF53335">
    <property type="entry name" value="S-adenosyl-L-methionine-dependent methyltransferases"/>
    <property type="match status" value="1"/>
</dbReference>
<feature type="binding site" evidence="9">
    <location>
        <position position="46"/>
    </location>
    <ligand>
        <name>S-adenosyl-L-methionine</name>
        <dbReference type="ChEBI" id="CHEBI:59789"/>
    </ligand>
</feature>
<evidence type="ECO:0000256" key="5">
    <source>
        <dbReference type="ARBA" id="ARBA00022490"/>
    </source>
</evidence>
<dbReference type="Proteomes" id="UP001607151">
    <property type="component" value="Unassembled WGS sequence"/>
</dbReference>
<dbReference type="CDD" id="cd02440">
    <property type="entry name" value="AdoMet_MTases"/>
    <property type="match status" value="1"/>
</dbReference>
<comment type="similarity">
    <text evidence="3 9">Belongs to the class I-like SAM-binding methyltransferase superfamily. TPMT family.</text>
</comment>
<keyword evidence="7 9" id="KW-0808">Transferase</keyword>
<accession>A0ABW7IU27</accession>
<dbReference type="NCBIfam" id="NF009732">
    <property type="entry name" value="PRK13255.1"/>
    <property type="match status" value="1"/>
</dbReference>
<feature type="binding site" evidence="9">
    <location>
        <position position="11"/>
    </location>
    <ligand>
        <name>S-adenosyl-L-methionine</name>
        <dbReference type="ChEBI" id="CHEBI:59789"/>
    </ligand>
</feature>
<reference evidence="10 11" key="1">
    <citation type="submission" date="2024-10" db="EMBL/GenBank/DDBJ databases">
        <authorList>
            <person name="Yibar A."/>
            <person name="Saticioglu I.B."/>
            <person name="Duman M."/>
            <person name="Ajmi N."/>
            <person name="Gurler F."/>
            <person name="Ay H."/>
            <person name="Onuk E."/>
            <person name="Guler S."/>
            <person name="Romalde J.L."/>
        </authorList>
    </citation>
    <scope>NUCLEOTIDE SEQUENCE [LARGE SCALE GENOMIC DNA]</scope>
    <source>
        <strain evidence="10 11">14-MA-B</strain>
    </source>
</reference>
<evidence type="ECO:0000256" key="7">
    <source>
        <dbReference type="ARBA" id="ARBA00022679"/>
    </source>
</evidence>
<dbReference type="EC" id="2.1.1.67" evidence="4 9"/>
<sequence length="215" mass="24601">MQDQEFWHNKWAENKIGFHLEDVNPLLIEYWKVVSPEQHHSVLVPLCGKTEDLVWLAQKHNDVTGVELSNIAVRAFFAEHFYTPMVTPLNGQHELYQFDELSIYAGDFFTAPLTLFDRIYDRAALIALPSELRVAYAERIKSLLAPGGKILLVTLDYQQSEMSGPPFSVPAEEVKSLFAGYKVTHLNRDDGDSEHPRIKQGLSRFAEEVWLIESN</sequence>
<dbReference type="PANTHER" id="PTHR10259:SF11">
    <property type="entry name" value="THIOPURINE S-METHYLTRANSFERASE"/>
    <property type="match status" value="1"/>
</dbReference>
<keyword evidence="6 9" id="KW-0489">Methyltransferase</keyword>
<dbReference type="InterPro" id="IPR022474">
    <property type="entry name" value="Thiopur_S-MeTfrase_Se/Te_detox"/>
</dbReference>
<gene>
    <name evidence="9" type="primary">tpm</name>
    <name evidence="10" type="ORF">ACGRQ9_06200</name>
</gene>
<proteinExistence type="inferred from homology"/>
<evidence type="ECO:0000256" key="9">
    <source>
        <dbReference type="HAMAP-Rule" id="MF_00812"/>
    </source>
</evidence>
<name>A0ABW7IU27_9VIBR</name>
<dbReference type="PANTHER" id="PTHR10259">
    <property type="entry name" value="THIOPURINE S-METHYLTRANSFERASE"/>
    <property type="match status" value="1"/>
</dbReference>
<evidence type="ECO:0000256" key="6">
    <source>
        <dbReference type="ARBA" id="ARBA00022603"/>
    </source>
</evidence>
<protein>
    <recommendedName>
        <fullName evidence="4 9">Thiopurine S-methyltransferase</fullName>
        <ecNumber evidence="4 9">2.1.1.67</ecNumber>
    </recommendedName>
    <alternativeName>
        <fullName evidence="9">Thiopurine methyltransferase</fullName>
    </alternativeName>
</protein>
<dbReference type="EMBL" id="JBIHSN010000002">
    <property type="protein sequence ID" value="MFH0265088.1"/>
    <property type="molecule type" value="Genomic_DNA"/>
</dbReference>
<dbReference type="HAMAP" id="MF_00812">
    <property type="entry name" value="Thiopur_methtran"/>
    <property type="match status" value="1"/>
</dbReference>
<evidence type="ECO:0000256" key="4">
    <source>
        <dbReference type="ARBA" id="ARBA00011905"/>
    </source>
</evidence>
<feature type="binding site" evidence="9">
    <location>
        <position position="122"/>
    </location>
    <ligand>
        <name>S-adenosyl-L-methionine</name>
        <dbReference type="ChEBI" id="CHEBI:59789"/>
    </ligand>
</feature>
<comment type="subcellular location">
    <subcellularLocation>
        <location evidence="2 9">Cytoplasm</location>
    </subcellularLocation>
</comment>
<dbReference type="Pfam" id="PF05724">
    <property type="entry name" value="TPMT"/>
    <property type="match status" value="1"/>
</dbReference>
<evidence type="ECO:0000313" key="10">
    <source>
        <dbReference type="EMBL" id="MFH0265088.1"/>
    </source>
</evidence>
<organism evidence="10 11">
    <name type="scientific">Vibrio rumoiensis</name>
    <dbReference type="NCBI Taxonomy" id="76258"/>
    <lineage>
        <taxon>Bacteria</taxon>
        <taxon>Pseudomonadati</taxon>
        <taxon>Pseudomonadota</taxon>
        <taxon>Gammaproteobacteria</taxon>
        <taxon>Vibrionales</taxon>
        <taxon>Vibrionaceae</taxon>
        <taxon>Vibrio</taxon>
    </lineage>
</organism>
<dbReference type="InterPro" id="IPR029063">
    <property type="entry name" value="SAM-dependent_MTases_sf"/>
</dbReference>
<dbReference type="GO" id="GO:0008119">
    <property type="term" value="F:thiopurine S-methyltransferase activity"/>
    <property type="evidence" value="ECO:0007669"/>
    <property type="project" value="UniProtKB-EC"/>
</dbReference>
<keyword evidence="8 9" id="KW-0949">S-adenosyl-L-methionine</keyword>
<keyword evidence="5 9" id="KW-0963">Cytoplasm</keyword>
<dbReference type="GO" id="GO:0032259">
    <property type="term" value="P:methylation"/>
    <property type="evidence" value="ECO:0007669"/>
    <property type="project" value="UniProtKB-KW"/>
</dbReference>
<dbReference type="RefSeq" id="WP_394607475.1">
    <property type="nucleotide sequence ID" value="NZ_JBIHSN010000002.1"/>
</dbReference>
<evidence type="ECO:0000256" key="3">
    <source>
        <dbReference type="ARBA" id="ARBA00008145"/>
    </source>
</evidence>
<comment type="caution">
    <text evidence="10">The sequence shown here is derived from an EMBL/GenBank/DDBJ whole genome shotgun (WGS) entry which is preliminary data.</text>
</comment>
<evidence type="ECO:0000256" key="2">
    <source>
        <dbReference type="ARBA" id="ARBA00004496"/>
    </source>
</evidence>
<evidence type="ECO:0000256" key="1">
    <source>
        <dbReference type="ARBA" id="ARBA00000903"/>
    </source>
</evidence>
<dbReference type="InterPro" id="IPR025835">
    <property type="entry name" value="Thiopurine_S-MeTrfase"/>
</dbReference>
<evidence type="ECO:0000256" key="8">
    <source>
        <dbReference type="ARBA" id="ARBA00022691"/>
    </source>
</evidence>
<dbReference type="PROSITE" id="PS51585">
    <property type="entry name" value="SAM_MT_TPMT"/>
    <property type="match status" value="1"/>
</dbReference>
<comment type="catalytic activity">
    <reaction evidence="1 9">
        <text>S-adenosyl-L-methionine + a thiopurine = S-adenosyl-L-homocysteine + a thiopurine S-methylether.</text>
        <dbReference type="EC" id="2.1.1.67"/>
    </reaction>
</comment>
<evidence type="ECO:0000313" key="11">
    <source>
        <dbReference type="Proteomes" id="UP001607151"/>
    </source>
</evidence>